<evidence type="ECO:0000313" key="2">
    <source>
        <dbReference type="EMBL" id="TKA61497.1"/>
    </source>
</evidence>
<reference evidence="2 3" key="1">
    <citation type="submission" date="2017-03" db="EMBL/GenBank/DDBJ databases">
        <title>Genomes of endolithic fungi from Antarctica.</title>
        <authorList>
            <person name="Coleine C."/>
            <person name="Masonjones S."/>
            <person name="Stajich J.E."/>
        </authorList>
    </citation>
    <scope>NUCLEOTIDE SEQUENCE [LARGE SCALE GENOMIC DNA]</scope>
    <source>
        <strain evidence="2 3">CCFEE 5184</strain>
    </source>
</reference>
<feature type="region of interest" description="Disordered" evidence="1">
    <location>
        <begin position="379"/>
        <end position="401"/>
    </location>
</feature>
<name>A0A4U0WG34_9PEZI</name>
<organism evidence="2 3">
    <name type="scientific">Friedmanniomyces simplex</name>
    <dbReference type="NCBI Taxonomy" id="329884"/>
    <lineage>
        <taxon>Eukaryota</taxon>
        <taxon>Fungi</taxon>
        <taxon>Dikarya</taxon>
        <taxon>Ascomycota</taxon>
        <taxon>Pezizomycotina</taxon>
        <taxon>Dothideomycetes</taxon>
        <taxon>Dothideomycetidae</taxon>
        <taxon>Mycosphaerellales</taxon>
        <taxon>Teratosphaeriaceae</taxon>
        <taxon>Friedmanniomyces</taxon>
    </lineage>
</organism>
<evidence type="ECO:0000256" key="1">
    <source>
        <dbReference type="SAM" id="MobiDB-lite"/>
    </source>
</evidence>
<protein>
    <submittedName>
        <fullName evidence="2">Uncharacterized protein</fullName>
    </submittedName>
</protein>
<dbReference type="AlphaFoldDB" id="A0A4U0WG34"/>
<proteinExistence type="predicted"/>
<dbReference type="OrthoDB" id="3880732at2759"/>
<dbReference type="EMBL" id="NAJQ01001213">
    <property type="protein sequence ID" value="TKA61497.1"/>
    <property type="molecule type" value="Genomic_DNA"/>
</dbReference>
<dbReference type="Proteomes" id="UP000309340">
    <property type="component" value="Unassembled WGS sequence"/>
</dbReference>
<feature type="region of interest" description="Disordered" evidence="1">
    <location>
        <begin position="451"/>
        <end position="511"/>
    </location>
</feature>
<sequence length="511" mass="57118">MTSTLPPPPTSPGSPPRQKLLVIRFLDTHLDQGGIELRTHATLYRMVMLISAIGREIHGIIQSKIAHASMIRRVEWWATCLLEGCAAFRTLMLSRARKAQEVAERLPELEGVKDEELEGQFSGWRGELSTLHVPTGNDTRLFRHLLDHYDETVYSHFLHLHRRKPDNPIWSVNEQLTTISQNLNDIHTLCDTADGIVEELEQEYTVAWERVHQREVTLSEESTTNKQPPAPATRPALRVDVEAATQGRVKRSPIPDEPPRLPPLPFQRLSAEEIPNPSKSAPIQGADGRIDLMTKSFSAVEEQVHHRKHFRSATVASTSYVTGSSGSIGLGITSTQENQTSDTPARVLRPKDSVSAIPRVFTGSFHELEEDAQRLKLHNVETPETQPTTPVPASPTFENEDEDAVKVRDFGDTSNTPSLCPSPVTLLYRREALVSKDVLWGSRMVNGEIVRSRRPSEKLQLHSSQQQAMGDHSRSFESWLSQAPPPVERSAPGTPSSAVKRGLLRQRENTL</sequence>
<gene>
    <name evidence="2" type="ORF">B0A55_12036</name>
</gene>
<comment type="caution">
    <text evidence="2">The sequence shown here is derived from an EMBL/GenBank/DDBJ whole genome shotgun (WGS) entry which is preliminary data.</text>
</comment>
<feature type="compositionally biased region" description="Basic and acidic residues" evidence="1">
    <location>
        <begin position="451"/>
        <end position="460"/>
    </location>
</feature>
<keyword evidence="3" id="KW-1185">Reference proteome</keyword>
<evidence type="ECO:0000313" key="3">
    <source>
        <dbReference type="Proteomes" id="UP000309340"/>
    </source>
</evidence>
<accession>A0A4U0WG34</accession>